<dbReference type="KEGG" id="doe:DENOEST_2308"/>
<sequence>MSLYAIGDKRPSLGAQIWIAPNATIIGDVRLADGANIWWNAVLRGDNDFIEIGANTNIQDGTVIHTDAGVPVSLGNQVTVGHMAMLHGCTVGDHVLVGIKSVILNRAKIGAYSIVGANTLIPEGKTYPERVLILGSPGKVVRELSDDDIHMLKGLAQRYVSHARHFATDLRPLP</sequence>
<dbReference type="InterPro" id="IPR011004">
    <property type="entry name" value="Trimer_LpxA-like_sf"/>
</dbReference>
<dbReference type="Gene3D" id="2.160.10.10">
    <property type="entry name" value="Hexapeptide repeat proteins"/>
    <property type="match status" value="1"/>
</dbReference>
<proteinExistence type="predicted"/>
<evidence type="ECO:0008006" key="3">
    <source>
        <dbReference type="Google" id="ProtNLM"/>
    </source>
</evidence>
<dbReference type="Proteomes" id="UP000515733">
    <property type="component" value="Chromosome"/>
</dbReference>
<dbReference type="CDD" id="cd04645">
    <property type="entry name" value="LbH_gamma_CA_like"/>
    <property type="match status" value="1"/>
</dbReference>
<name>A0A6S6Y2C3_9PROT</name>
<reference evidence="1 2" key="1">
    <citation type="submission" date="2020-03" db="EMBL/GenBank/DDBJ databases">
        <authorList>
            <consortium name="Genoscope - CEA"/>
            <person name="William W."/>
        </authorList>
    </citation>
    <scope>NUCLEOTIDE SEQUENCE [LARGE SCALE GENOMIC DNA]</scope>
    <source>
        <strain evidence="2">DSM 16959</strain>
    </source>
</reference>
<dbReference type="OrthoDB" id="9803036at2"/>
<dbReference type="Pfam" id="PF00132">
    <property type="entry name" value="Hexapep"/>
    <property type="match status" value="1"/>
</dbReference>
<evidence type="ECO:0000313" key="1">
    <source>
        <dbReference type="EMBL" id="CAB1369473.1"/>
    </source>
</evidence>
<gene>
    <name evidence="1" type="ORF">DENOEST_2308</name>
</gene>
<dbReference type="InterPro" id="IPR001451">
    <property type="entry name" value="Hexapep"/>
</dbReference>
<evidence type="ECO:0000313" key="2">
    <source>
        <dbReference type="Proteomes" id="UP000515733"/>
    </source>
</evidence>
<dbReference type="InterPro" id="IPR050484">
    <property type="entry name" value="Transf_Hexapept/Carb_Anhydrase"/>
</dbReference>
<dbReference type="EMBL" id="LR778301">
    <property type="protein sequence ID" value="CAB1369473.1"/>
    <property type="molecule type" value="Genomic_DNA"/>
</dbReference>
<dbReference type="InterPro" id="IPR047324">
    <property type="entry name" value="LbH_gamma_CA-like"/>
</dbReference>
<protein>
    <recommendedName>
        <fullName evidence="3">Gamma carbonic anhydrase family protein</fullName>
    </recommendedName>
</protein>
<dbReference type="SUPFAM" id="SSF51161">
    <property type="entry name" value="Trimeric LpxA-like enzymes"/>
    <property type="match status" value="1"/>
</dbReference>
<dbReference type="AlphaFoldDB" id="A0A6S6Y2C3"/>
<dbReference type="PANTHER" id="PTHR13061:SF29">
    <property type="entry name" value="GAMMA CARBONIC ANHYDRASE-LIKE 1, MITOCHONDRIAL-RELATED"/>
    <property type="match status" value="1"/>
</dbReference>
<dbReference type="RefSeq" id="WP_145771321.1">
    <property type="nucleotide sequence ID" value="NZ_LR778301.1"/>
</dbReference>
<accession>A0A6S6Y2C3</accession>
<organism evidence="1 2">
    <name type="scientific">Denitratisoma oestradiolicum</name>
    <dbReference type="NCBI Taxonomy" id="311182"/>
    <lineage>
        <taxon>Bacteria</taxon>
        <taxon>Pseudomonadati</taxon>
        <taxon>Pseudomonadota</taxon>
        <taxon>Betaproteobacteria</taxon>
        <taxon>Nitrosomonadales</taxon>
        <taxon>Sterolibacteriaceae</taxon>
        <taxon>Denitratisoma</taxon>
    </lineage>
</organism>
<keyword evidence="2" id="KW-1185">Reference proteome</keyword>
<dbReference type="PANTHER" id="PTHR13061">
    <property type="entry name" value="DYNACTIN SUBUNIT P25"/>
    <property type="match status" value="1"/>
</dbReference>